<dbReference type="InterPro" id="IPR050204">
    <property type="entry name" value="AraC_XylS_family_regulators"/>
</dbReference>
<evidence type="ECO:0000256" key="4">
    <source>
        <dbReference type="ARBA" id="ARBA00023163"/>
    </source>
</evidence>
<evidence type="ECO:0000259" key="5">
    <source>
        <dbReference type="PROSITE" id="PS01124"/>
    </source>
</evidence>
<dbReference type="Gene3D" id="2.60.120.10">
    <property type="entry name" value="Jelly Rolls"/>
    <property type="match status" value="1"/>
</dbReference>
<dbReference type="InterPro" id="IPR037923">
    <property type="entry name" value="HTH-like"/>
</dbReference>
<protein>
    <submittedName>
        <fullName evidence="6">Transcriptional regulator, AraC family protein</fullName>
    </submittedName>
</protein>
<evidence type="ECO:0000256" key="3">
    <source>
        <dbReference type="ARBA" id="ARBA00023159"/>
    </source>
</evidence>
<evidence type="ECO:0000313" key="6">
    <source>
        <dbReference type="EMBL" id="CAG5092623.1"/>
    </source>
</evidence>
<dbReference type="EMBL" id="CAJRAY010000095">
    <property type="protein sequence ID" value="CAG5092623.1"/>
    <property type="molecule type" value="Genomic_DNA"/>
</dbReference>
<keyword evidence="4" id="KW-0804">Transcription</keyword>
<dbReference type="Pfam" id="PF02311">
    <property type="entry name" value="AraC_binding"/>
    <property type="match status" value="1"/>
</dbReference>
<dbReference type="SUPFAM" id="SSF51215">
    <property type="entry name" value="Regulatory protein AraC"/>
    <property type="match status" value="1"/>
</dbReference>
<keyword evidence="2" id="KW-0238">DNA-binding</keyword>
<dbReference type="PROSITE" id="PS01124">
    <property type="entry name" value="HTH_ARAC_FAMILY_2"/>
    <property type="match status" value="1"/>
</dbReference>
<dbReference type="PROSITE" id="PS00041">
    <property type="entry name" value="HTH_ARAC_FAMILY_1"/>
    <property type="match status" value="1"/>
</dbReference>
<dbReference type="InterPro" id="IPR018062">
    <property type="entry name" value="HTH_AraC-typ_CS"/>
</dbReference>
<keyword evidence="7" id="KW-1185">Reference proteome</keyword>
<dbReference type="SMART" id="SM00342">
    <property type="entry name" value="HTH_ARAC"/>
    <property type="match status" value="1"/>
</dbReference>
<organism evidence="6 7">
    <name type="scientific">Thermobacillus xylanilyticus</name>
    <dbReference type="NCBI Taxonomy" id="76633"/>
    <lineage>
        <taxon>Bacteria</taxon>
        <taxon>Bacillati</taxon>
        <taxon>Bacillota</taxon>
        <taxon>Bacilli</taxon>
        <taxon>Bacillales</taxon>
        <taxon>Paenibacillaceae</taxon>
        <taxon>Thermobacillus</taxon>
    </lineage>
</organism>
<dbReference type="SUPFAM" id="SSF46689">
    <property type="entry name" value="Homeodomain-like"/>
    <property type="match status" value="2"/>
</dbReference>
<dbReference type="InterPro" id="IPR020449">
    <property type="entry name" value="Tscrpt_reg_AraC-type_HTH"/>
</dbReference>
<feature type="domain" description="HTH araC/xylS-type" evidence="5">
    <location>
        <begin position="186"/>
        <end position="284"/>
    </location>
</feature>
<dbReference type="RefSeq" id="WP_213486619.1">
    <property type="nucleotide sequence ID" value="NZ_CAJRAY010000095.1"/>
</dbReference>
<gene>
    <name evidence="6" type="primary">txxe 3332</name>
    <name evidence="6" type="ORF">TXXE_18495</name>
</gene>
<keyword evidence="3" id="KW-0010">Activator</keyword>
<sequence length="289" mass="31804">MKPFRKPFFGDPSFPFEMVHRATKYPQFELPDHLHDRCEIVYVHSGRGTFFIDDTLYEKASGDLFLIPGGTIHRAFPDAADPIVSTAVFFAPAFAEAAVPDGSYAPLGCFEEARRARRCRLVPPEPLKAQIEALLEEIHEELTAARPGYREAVRLALCRLLLLLNRHLLPERDGAPGSGIGPAWLREALRTIDAKPEAAGSLSELAARAGVSAAHFARVFKQHTGMNVTDFVNAKRILMAKELLRGTDSSVGAVAERCGFDSLPHFHRVFKALTGMTPGAFRRGGKPES</sequence>
<dbReference type="Pfam" id="PF12833">
    <property type="entry name" value="HTH_18"/>
    <property type="match status" value="1"/>
</dbReference>
<evidence type="ECO:0000256" key="1">
    <source>
        <dbReference type="ARBA" id="ARBA00023015"/>
    </source>
</evidence>
<dbReference type="InterPro" id="IPR018060">
    <property type="entry name" value="HTH_AraC"/>
</dbReference>
<accession>A0ABN7S598</accession>
<name>A0ABN7S598_THEXY</name>
<dbReference type="PRINTS" id="PR00032">
    <property type="entry name" value="HTHARAC"/>
</dbReference>
<evidence type="ECO:0000313" key="7">
    <source>
        <dbReference type="Proteomes" id="UP000681526"/>
    </source>
</evidence>
<dbReference type="Proteomes" id="UP000681526">
    <property type="component" value="Unassembled WGS sequence"/>
</dbReference>
<comment type="caution">
    <text evidence="6">The sequence shown here is derived from an EMBL/GenBank/DDBJ whole genome shotgun (WGS) entry which is preliminary data.</text>
</comment>
<dbReference type="InterPro" id="IPR003313">
    <property type="entry name" value="AraC-bd"/>
</dbReference>
<keyword evidence="1" id="KW-0805">Transcription regulation</keyword>
<proteinExistence type="predicted"/>
<dbReference type="InterPro" id="IPR009057">
    <property type="entry name" value="Homeodomain-like_sf"/>
</dbReference>
<evidence type="ECO:0000256" key="2">
    <source>
        <dbReference type="ARBA" id="ARBA00023125"/>
    </source>
</evidence>
<reference evidence="6 7" key="1">
    <citation type="submission" date="2021-04" db="EMBL/GenBank/DDBJ databases">
        <authorList>
            <person name="Rakotoarivonina H."/>
        </authorList>
    </citation>
    <scope>NUCLEOTIDE SEQUENCE [LARGE SCALE GENOMIC DNA]</scope>
    <source>
        <strain evidence="6 7">XE</strain>
    </source>
</reference>
<dbReference type="PANTHER" id="PTHR46796">
    <property type="entry name" value="HTH-TYPE TRANSCRIPTIONAL ACTIVATOR RHAS-RELATED"/>
    <property type="match status" value="1"/>
</dbReference>
<dbReference type="InterPro" id="IPR014710">
    <property type="entry name" value="RmlC-like_jellyroll"/>
</dbReference>
<dbReference type="Gene3D" id="1.10.10.60">
    <property type="entry name" value="Homeodomain-like"/>
    <property type="match status" value="2"/>
</dbReference>